<accession>A0A1Y2DBH6</accession>
<reference evidence="3 4" key="1">
    <citation type="submission" date="2016-07" db="EMBL/GenBank/DDBJ databases">
        <title>Pervasive Adenine N6-methylation of Active Genes in Fungi.</title>
        <authorList>
            <consortium name="DOE Joint Genome Institute"/>
            <person name="Mondo S.J."/>
            <person name="Dannebaum R.O."/>
            <person name="Kuo R.C."/>
            <person name="Labutti K."/>
            <person name="Haridas S."/>
            <person name="Kuo A."/>
            <person name="Salamov A."/>
            <person name="Ahrendt S.R."/>
            <person name="Lipzen A."/>
            <person name="Sullivan W."/>
            <person name="Andreopoulos W.B."/>
            <person name="Clum A."/>
            <person name="Lindquist E."/>
            <person name="Daum C."/>
            <person name="Ramamoorthy G.K."/>
            <person name="Gryganskyi A."/>
            <person name="Culley D."/>
            <person name="Magnuson J.K."/>
            <person name="James T.Y."/>
            <person name="O'Malley M.A."/>
            <person name="Stajich J.E."/>
            <person name="Spatafora J.W."/>
            <person name="Visel A."/>
            <person name="Grigoriev I.V."/>
        </authorList>
    </citation>
    <scope>NUCLEOTIDE SEQUENCE [LARGE SCALE GENOMIC DNA]</scope>
    <source>
        <strain evidence="3 4">CBS 129021</strain>
    </source>
</reference>
<dbReference type="Pfam" id="PF20183">
    <property type="entry name" value="DUF6546"/>
    <property type="match status" value="1"/>
</dbReference>
<dbReference type="Proteomes" id="UP000193689">
    <property type="component" value="Unassembled WGS sequence"/>
</dbReference>
<dbReference type="EMBL" id="MCFJ01000022">
    <property type="protein sequence ID" value="ORY56619.1"/>
    <property type="molecule type" value="Genomic_DNA"/>
</dbReference>
<evidence type="ECO:0000313" key="3">
    <source>
        <dbReference type="EMBL" id="ORY56619.1"/>
    </source>
</evidence>
<evidence type="ECO:0000256" key="1">
    <source>
        <dbReference type="SAM" id="MobiDB-lite"/>
    </source>
</evidence>
<feature type="compositionally biased region" description="Basic and acidic residues" evidence="1">
    <location>
        <begin position="153"/>
        <end position="192"/>
    </location>
</feature>
<organism evidence="3 4">
    <name type="scientific">Pseudomassariella vexata</name>
    <dbReference type="NCBI Taxonomy" id="1141098"/>
    <lineage>
        <taxon>Eukaryota</taxon>
        <taxon>Fungi</taxon>
        <taxon>Dikarya</taxon>
        <taxon>Ascomycota</taxon>
        <taxon>Pezizomycotina</taxon>
        <taxon>Sordariomycetes</taxon>
        <taxon>Xylariomycetidae</taxon>
        <taxon>Amphisphaeriales</taxon>
        <taxon>Pseudomassariaceae</taxon>
        <taxon>Pseudomassariella</taxon>
    </lineage>
</organism>
<dbReference type="InterPro" id="IPR046676">
    <property type="entry name" value="DUF6546"/>
</dbReference>
<proteinExistence type="predicted"/>
<feature type="domain" description="DUF6546" evidence="2">
    <location>
        <begin position="3"/>
        <end position="104"/>
    </location>
</feature>
<dbReference type="GeneID" id="63780742"/>
<gene>
    <name evidence="3" type="ORF">BCR38DRAFT_490509</name>
</gene>
<feature type="region of interest" description="Disordered" evidence="1">
    <location>
        <begin position="135"/>
        <end position="192"/>
    </location>
</feature>
<evidence type="ECO:0000259" key="2">
    <source>
        <dbReference type="Pfam" id="PF20183"/>
    </source>
</evidence>
<dbReference type="OrthoDB" id="4802432at2759"/>
<evidence type="ECO:0000313" key="4">
    <source>
        <dbReference type="Proteomes" id="UP000193689"/>
    </source>
</evidence>
<keyword evidence="4" id="KW-1185">Reference proteome</keyword>
<comment type="caution">
    <text evidence="3">The sequence shown here is derived from an EMBL/GenBank/DDBJ whole genome shotgun (WGS) entry which is preliminary data.</text>
</comment>
<name>A0A1Y2DBH6_9PEZI</name>
<dbReference type="InParanoid" id="A0A1Y2DBH6"/>
<protein>
    <recommendedName>
        <fullName evidence="2">DUF6546 domain-containing protein</fullName>
    </recommendedName>
</protein>
<dbReference type="RefSeq" id="XP_040710198.1">
    <property type="nucleotide sequence ID" value="XM_040864530.1"/>
</dbReference>
<dbReference type="AlphaFoldDB" id="A0A1Y2DBH6"/>
<sequence length="192" mass="21732">MWPSSFKRIGIFEHCDALNSTTDIWDEKRSKRAVRRQLARQSYHLEALAVSYVVDATHFFKPSWTAVPPIHPPTPENLQNLNLPPTSSLRTDTSVHCRASWKMLLNNVSVELLDRDGHGGPATFIHTVSGSWSDVIDGDEGREISEESPDPMETERINDPLEKLERQSRGPEQAHKQAGCDEERETLTTKAF</sequence>